<organism evidence="9 10">
    <name type="scientific">Arcobacter venerupis</name>
    <dbReference type="NCBI Taxonomy" id="1054033"/>
    <lineage>
        <taxon>Bacteria</taxon>
        <taxon>Pseudomonadati</taxon>
        <taxon>Campylobacterota</taxon>
        <taxon>Epsilonproteobacteria</taxon>
        <taxon>Campylobacterales</taxon>
        <taxon>Arcobacteraceae</taxon>
        <taxon>Arcobacter</taxon>
    </lineage>
</organism>
<feature type="binding site" description="covalent" evidence="6">
    <location>
        <position position="372"/>
    </location>
    <ligand>
        <name>heme c</name>
        <dbReference type="ChEBI" id="CHEBI:61717"/>
    </ligand>
</feature>
<name>A0AAE7BCR4_9BACT</name>
<evidence type="ECO:0000256" key="3">
    <source>
        <dbReference type="ARBA" id="ARBA00022723"/>
    </source>
</evidence>
<feature type="transmembrane region" description="Helical" evidence="7">
    <location>
        <begin position="233"/>
        <end position="252"/>
    </location>
</feature>
<feature type="transmembrane region" description="Helical" evidence="7">
    <location>
        <begin position="20"/>
        <end position="42"/>
    </location>
</feature>
<evidence type="ECO:0000256" key="5">
    <source>
        <dbReference type="ARBA" id="ARBA00023004"/>
    </source>
</evidence>
<accession>A0AAE7BCR4</accession>
<proteinExistence type="predicted"/>
<keyword evidence="2 6" id="KW-0349">Heme</keyword>
<feature type="transmembrane region" description="Helical" evidence="7">
    <location>
        <begin position="82"/>
        <end position="104"/>
    </location>
</feature>
<dbReference type="RefSeq" id="WP_128359081.1">
    <property type="nucleotide sequence ID" value="NZ_CP053840.1"/>
</dbReference>
<dbReference type="InterPro" id="IPR002324">
    <property type="entry name" value="Cyt_c_ID"/>
</dbReference>
<keyword evidence="7" id="KW-0472">Membrane</keyword>
<dbReference type="KEGG" id="avp:AVENP_2339"/>
<keyword evidence="4" id="KW-0249">Electron transport</keyword>
<keyword evidence="3 6" id="KW-0479">Metal-binding</keyword>
<dbReference type="InterPro" id="IPR036909">
    <property type="entry name" value="Cyt_c-like_dom_sf"/>
</dbReference>
<keyword evidence="5 6" id="KW-0408">Iron</keyword>
<sequence length="442" mass="49572">MNWKLPFDIPLITPTLGLPLEFFSILGIIVFVVHICFIYMLIGASTASVIYNIMGVFKKDSNYDKFAYRMTNYTTVSENMGALWGVAPLLVISVLFTGFFYTAILKVSPHILHIIYGNIIAFLLSYAYKFSWHALENHKGFHITIGISAVLAFFTLPFVFMSMTNLYMQPELFATINNIWDIMFTPVTGFRLLNFFLTAFMATGVVMIFIGARWVKKGDVEIGKIAISQGKKWFLLATPLNIVVMPLLPFVFTARISEALMHTGFIYLPFISSILLIIAFLFVLSKFKDEIVTPQSAIRAIALVLLSIFLMATTREGVRVVSFAEPLALQAQATSEFMNASIAEYKKYKEEMANKPVLDLTNPVTLAESKGCLACHSVDMKLVGPSYNEVSNKERDKDVLIHSIQYGSANKYDVIPMPAQDVSAEEAQILVDWILSLKDANK</sequence>
<feature type="domain" description="Cytochrome c" evidence="8">
    <location>
        <begin position="349"/>
        <end position="438"/>
    </location>
</feature>
<feature type="transmembrane region" description="Helical" evidence="7">
    <location>
        <begin position="110"/>
        <end position="128"/>
    </location>
</feature>
<keyword evidence="7" id="KW-1133">Transmembrane helix</keyword>
<evidence type="ECO:0000259" key="8">
    <source>
        <dbReference type="PROSITE" id="PS51007"/>
    </source>
</evidence>
<dbReference type="AlphaFoldDB" id="A0AAE7BCR4"/>
<dbReference type="GO" id="GO:0020037">
    <property type="term" value="F:heme binding"/>
    <property type="evidence" value="ECO:0007669"/>
    <property type="project" value="InterPro"/>
</dbReference>
<dbReference type="Proteomes" id="UP000503482">
    <property type="component" value="Chromosome"/>
</dbReference>
<evidence type="ECO:0000256" key="1">
    <source>
        <dbReference type="ARBA" id="ARBA00022448"/>
    </source>
</evidence>
<evidence type="ECO:0000313" key="10">
    <source>
        <dbReference type="Proteomes" id="UP000503482"/>
    </source>
</evidence>
<dbReference type="InterPro" id="IPR009056">
    <property type="entry name" value="Cyt_c-like_dom"/>
</dbReference>
<feature type="transmembrane region" description="Helical" evidence="7">
    <location>
        <begin position="296"/>
        <end position="313"/>
    </location>
</feature>
<feature type="binding site" description="covalent" evidence="6">
    <location>
        <position position="417"/>
    </location>
    <ligand>
        <name>heme c</name>
        <dbReference type="ChEBI" id="CHEBI:61717"/>
    </ligand>
</feature>
<keyword evidence="7" id="KW-0812">Transmembrane</keyword>
<gene>
    <name evidence="9" type="ORF">AVENP_2339</name>
</gene>
<dbReference type="GO" id="GO:0009055">
    <property type="term" value="F:electron transfer activity"/>
    <property type="evidence" value="ECO:0007669"/>
    <property type="project" value="InterPro"/>
</dbReference>
<dbReference type="Gene3D" id="1.10.760.10">
    <property type="entry name" value="Cytochrome c-like domain"/>
    <property type="match status" value="1"/>
</dbReference>
<evidence type="ECO:0000256" key="4">
    <source>
        <dbReference type="ARBA" id="ARBA00022982"/>
    </source>
</evidence>
<feature type="transmembrane region" description="Helical" evidence="7">
    <location>
        <begin position="192"/>
        <end position="212"/>
    </location>
</feature>
<dbReference type="PROSITE" id="PS51007">
    <property type="entry name" value="CYTC"/>
    <property type="match status" value="1"/>
</dbReference>
<evidence type="ECO:0000313" key="9">
    <source>
        <dbReference type="EMBL" id="QKF67865.1"/>
    </source>
</evidence>
<feature type="transmembrane region" description="Helical" evidence="7">
    <location>
        <begin position="264"/>
        <end position="284"/>
    </location>
</feature>
<protein>
    <submittedName>
        <fullName evidence="9">Membrane protein</fullName>
    </submittedName>
</protein>
<comment type="PTM">
    <text evidence="6">Binds 1 heme c group covalently per subunit.</text>
</comment>
<evidence type="ECO:0000256" key="7">
    <source>
        <dbReference type="SAM" id="Phobius"/>
    </source>
</evidence>
<keyword evidence="1" id="KW-0813">Transport</keyword>
<dbReference type="EMBL" id="CP053840">
    <property type="protein sequence ID" value="QKF67865.1"/>
    <property type="molecule type" value="Genomic_DNA"/>
</dbReference>
<evidence type="ECO:0000256" key="2">
    <source>
        <dbReference type="ARBA" id="ARBA00022617"/>
    </source>
</evidence>
<dbReference type="GO" id="GO:0005506">
    <property type="term" value="F:iron ion binding"/>
    <property type="evidence" value="ECO:0007669"/>
    <property type="project" value="InterPro"/>
</dbReference>
<dbReference type="PRINTS" id="PR00606">
    <property type="entry name" value="CYTCHROMECID"/>
</dbReference>
<dbReference type="SUPFAM" id="SSF46626">
    <property type="entry name" value="Cytochrome c"/>
    <property type="match status" value="1"/>
</dbReference>
<evidence type="ECO:0000256" key="6">
    <source>
        <dbReference type="PIRSR" id="PIRSR602324-1"/>
    </source>
</evidence>
<reference evidence="9 10" key="1">
    <citation type="submission" date="2020-05" db="EMBL/GenBank/DDBJ databases">
        <title>Complete genome sequencing of Campylobacter and Arcobacter type strains.</title>
        <authorList>
            <person name="Miller W.G."/>
            <person name="Yee E."/>
        </authorList>
    </citation>
    <scope>NUCLEOTIDE SEQUENCE [LARGE SCALE GENOMIC DNA]</scope>
    <source>
        <strain evidence="9 10">LMG 26156</strain>
    </source>
</reference>
<keyword evidence="10" id="KW-1185">Reference proteome</keyword>
<feature type="binding site" description="covalent" evidence="6">
    <location>
        <position position="376"/>
    </location>
    <ligand>
        <name>heme c</name>
        <dbReference type="ChEBI" id="CHEBI:61717"/>
    </ligand>
</feature>
<feature type="transmembrane region" description="Helical" evidence="7">
    <location>
        <begin position="140"/>
        <end position="160"/>
    </location>
</feature>